<dbReference type="STRING" id="51028.A0A0N4V122"/>
<evidence type="ECO:0000256" key="8">
    <source>
        <dbReference type="ARBA" id="ARBA00023315"/>
    </source>
</evidence>
<name>A0A0N4V122_ENTVE</name>
<evidence type="ECO:0000256" key="4">
    <source>
        <dbReference type="ARBA" id="ARBA00022679"/>
    </source>
</evidence>
<evidence type="ECO:0000313" key="14">
    <source>
        <dbReference type="WBParaSite" id="EVEC_0000363501-mRNA-1"/>
    </source>
</evidence>
<feature type="transmembrane region" description="Helical" evidence="11">
    <location>
        <begin position="108"/>
        <end position="132"/>
    </location>
</feature>
<dbReference type="GO" id="GO:0006661">
    <property type="term" value="P:phosphatidylinositol biosynthetic process"/>
    <property type="evidence" value="ECO:0007669"/>
    <property type="project" value="TreeGrafter"/>
</dbReference>
<evidence type="ECO:0000256" key="3">
    <source>
        <dbReference type="ARBA" id="ARBA00010323"/>
    </source>
</evidence>
<dbReference type="PANTHER" id="PTHR13906:SF16">
    <property type="entry name" value="LYSOPHOSPHOLIPID ACYLTRANSFERASE 7"/>
    <property type="match status" value="1"/>
</dbReference>
<evidence type="ECO:0000256" key="7">
    <source>
        <dbReference type="ARBA" id="ARBA00023136"/>
    </source>
</evidence>
<evidence type="ECO:0000313" key="12">
    <source>
        <dbReference type="EMBL" id="VDD88200.1"/>
    </source>
</evidence>
<comment type="similarity">
    <text evidence="3">Belongs to the membrane-bound acyltransferase family.</text>
</comment>
<dbReference type="OrthoDB" id="7663182at2759"/>
<evidence type="ECO:0000256" key="5">
    <source>
        <dbReference type="ARBA" id="ARBA00022692"/>
    </source>
</evidence>
<keyword evidence="4" id="KW-0808">Transferase</keyword>
<evidence type="ECO:0000256" key="6">
    <source>
        <dbReference type="ARBA" id="ARBA00022989"/>
    </source>
</evidence>
<sequence length="467" mass="53969">MSSKAAVNGSDYNMWIGVSELLMARGDDLIYAELLMLSAVSSVLIRHVSFLNLFSFKVRVGLLRKMTSALVGITLVYHFTGVKVLYSLISVIFTILVNWLASYRYLGLISFLFSFTYLGFLRTAHLFGFPALESHANAVQLIMTLRLVGLCFEIQDARNQKHMKLATLESVREPNFLEIFLYAYSFPGLFTGPYYTYAMYQDVMNNKAVKYIPMMRSEAFFNENLIHKICVSLCVFLWMRCRMYSAWMVAESICVLNGVGLYPKSCEPQVGRGPVLRQEYEQKVFDKNVEMSSEAVRNVNIVDVEFDSTFRNGVRAWNRSVQYWLVAYVYKRVPRTFRVVVTMAVSAYWHGIHPGYYLAFFTLPLCTLAEDMFVAAVPKDRRGKPTSGYRFIWYLLRQLGFAYMAAGFLLLSYEDTLRYWNSVHFYFHWIIGIVIVTMWLNKAFYLVATGGKGFYILHNRILNFIIS</sequence>
<dbReference type="GO" id="GO:0016020">
    <property type="term" value="C:membrane"/>
    <property type="evidence" value="ECO:0007669"/>
    <property type="project" value="UniProtKB-SubCell"/>
</dbReference>
<feature type="transmembrane region" description="Helical" evidence="11">
    <location>
        <begin position="176"/>
        <end position="200"/>
    </location>
</feature>
<dbReference type="GO" id="GO:0044233">
    <property type="term" value="C:mitochondria-associated endoplasmic reticulum membrane contact site"/>
    <property type="evidence" value="ECO:0007669"/>
    <property type="project" value="TreeGrafter"/>
</dbReference>
<dbReference type="EMBL" id="UXUI01007571">
    <property type="protein sequence ID" value="VDD88200.1"/>
    <property type="molecule type" value="Genomic_DNA"/>
</dbReference>
<reference evidence="14" key="1">
    <citation type="submission" date="2017-02" db="UniProtKB">
        <authorList>
            <consortium name="WormBaseParasite"/>
        </authorList>
    </citation>
    <scope>IDENTIFICATION</scope>
</reference>
<dbReference type="AlphaFoldDB" id="A0A0N4V122"/>
<dbReference type="Pfam" id="PF03062">
    <property type="entry name" value="MBOAT"/>
    <property type="match status" value="1"/>
</dbReference>
<dbReference type="GO" id="GO:0030258">
    <property type="term" value="P:lipid modification"/>
    <property type="evidence" value="ECO:0007669"/>
    <property type="project" value="TreeGrafter"/>
</dbReference>
<evidence type="ECO:0000256" key="10">
    <source>
        <dbReference type="ARBA" id="ARBA00093678"/>
    </source>
</evidence>
<dbReference type="PANTHER" id="PTHR13906">
    <property type="entry name" value="PORCUPINE"/>
    <property type="match status" value="1"/>
</dbReference>
<comment type="subcellular location">
    <subcellularLocation>
        <location evidence="1">Membrane</location>
        <topology evidence="1">Multi-pass membrane protein</topology>
    </subcellularLocation>
</comment>
<dbReference type="WBParaSite" id="EVEC_0000363501-mRNA-1">
    <property type="protein sequence ID" value="EVEC_0000363501-mRNA-1"/>
    <property type="gene ID" value="EVEC_0000363501"/>
</dbReference>
<feature type="transmembrane region" description="Helical" evidence="11">
    <location>
        <begin position="85"/>
        <end position="101"/>
    </location>
</feature>
<keyword evidence="13" id="KW-1185">Reference proteome</keyword>
<dbReference type="GO" id="GO:0071617">
    <property type="term" value="F:lysophospholipid acyltransferase activity"/>
    <property type="evidence" value="ECO:0007669"/>
    <property type="project" value="TreeGrafter"/>
</dbReference>
<evidence type="ECO:0000256" key="11">
    <source>
        <dbReference type="SAM" id="Phobius"/>
    </source>
</evidence>
<accession>A0A0N4V122</accession>
<keyword evidence="5 11" id="KW-0812">Transmembrane</keyword>
<proteinExistence type="inferred from homology"/>
<feature type="transmembrane region" description="Helical" evidence="11">
    <location>
        <begin position="425"/>
        <end position="448"/>
    </location>
</feature>
<organism evidence="14">
    <name type="scientific">Enterobius vermicularis</name>
    <name type="common">Human pinworm</name>
    <dbReference type="NCBI Taxonomy" id="51028"/>
    <lineage>
        <taxon>Eukaryota</taxon>
        <taxon>Metazoa</taxon>
        <taxon>Ecdysozoa</taxon>
        <taxon>Nematoda</taxon>
        <taxon>Chromadorea</taxon>
        <taxon>Rhabditida</taxon>
        <taxon>Spirurina</taxon>
        <taxon>Oxyuridomorpha</taxon>
        <taxon>Oxyuroidea</taxon>
        <taxon>Oxyuridae</taxon>
        <taxon>Enterobius</taxon>
    </lineage>
</organism>
<dbReference type="InterPro" id="IPR049941">
    <property type="entry name" value="LPLAT_7/PORCN-like"/>
</dbReference>
<keyword evidence="6 11" id="KW-1133">Transmembrane helix</keyword>
<feature type="transmembrane region" description="Helical" evidence="11">
    <location>
        <begin position="29"/>
        <end position="50"/>
    </location>
</feature>
<comment type="pathway">
    <text evidence="2">Lipid metabolism; phospholipid metabolism.</text>
</comment>
<comment type="pathway">
    <text evidence="9">Phospholipid metabolism.</text>
</comment>
<dbReference type="Proteomes" id="UP000274131">
    <property type="component" value="Unassembled WGS sequence"/>
</dbReference>
<evidence type="ECO:0000256" key="1">
    <source>
        <dbReference type="ARBA" id="ARBA00004141"/>
    </source>
</evidence>
<feature type="transmembrane region" description="Helical" evidence="11">
    <location>
        <begin position="391"/>
        <end position="413"/>
    </location>
</feature>
<reference evidence="12 13" key="2">
    <citation type="submission" date="2018-10" db="EMBL/GenBank/DDBJ databases">
        <authorList>
            <consortium name="Pathogen Informatics"/>
        </authorList>
    </citation>
    <scope>NUCLEOTIDE SEQUENCE [LARGE SCALE GENOMIC DNA]</scope>
</reference>
<evidence type="ECO:0000256" key="9">
    <source>
        <dbReference type="ARBA" id="ARBA00025707"/>
    </source>
</evidence>
<feature type="transmembrane region" description="Helical" evidence="11">
    <location>
        <begin position="220"/>
        <end position="239"/>
    </location>
</feature>
<evidence type="ECO:0000313" key="13">
    <source>
        <dbReference type="Proteomes" id="UP000274131"/>
    </source>
</evidence>
<evidence type="ECO:0000256" key="2">
    <source>
        <dbReference type="ARBA" id="ARBA00005074"/>
    </source>
</evidence>
<gene>
    <name evidence="12" type="ORF">EVEC_LOCUS3343</name>
</gene>
<keyword evidence="8" id="KW-0012">Acyltransferase</keyword>
<keyword evidence="7 11" id="KW-0472">Membrane</keyword>
<protein>
    <recommendedName>
        <fullName evidence="10">Lysophospholipid acyltransferase 7</fullName>
    </recommendedName>
</protein>
<dbReference type="InterPro" id="IPR004299">
    <property type="entry name" value="MBOAT_fam"/>
</dbReference>